<dbReference type="GO" id="GO:0020037">
    <property type="term" value="F:heme binding"/>
    <property type="evidence" value="ECO:0007669"/>
    <property type="project" value="InterPro"/>
</dbReference>
<dbReference type="PRINTS" id="PR00465">
    <property type="entry name" value="EP450IV"/>
</dbReference>
<evidence type="ECO:0000256" key="8">
    <source>
        <dbReference type="RuleBase" id="RU000461"/>
    </source>
</evidence>
<dbReference type="Pfam" id="PF00067">
    <property type="entry name" value="p450"/>
    <property type="match status" value="1"/>
</dbReference>
<accession>A0AAW0QRZ9</accession>
<keyword evidence="3 7" id="KW-0479">Metal-binding</keyword>
<reference evidence="9 10" key="1">
    <citation type="submission" date="2023-01" db="EMBL/GenBank/DDBJ databases">
        <title>Analysis of 21 Apiospora genomes using comparative genomics revels a genus with tremendous synthesis potential of carbohydrate active enzymes and secondary metabolites.</title>
        <authorList>
            <person name="Sorensen T."/>
        </authorList>
    </citation>
    <scope>NUCLEOTIDE SEQUENCE [LARGE SCALE GENOMIC DNA]</scope>
    <source>
        <strain evidence="9 10">CBS 117206</strain>
    </source>
</reference>
<dbReference type="GO" id="GO:0004497">
    <property type="term" value="F:monooxygenase activity"/>
    <property type="evidence" value="ECO:0007669"/>
    <property type="project" value="UniProtKB-KW"/>
</dbReference>
<dbReference type="InterPro" id="IPR002403">
    <property type="entry name" value="Cyt_P450_E_grp-IV"/>
</dbReference>
<dbReference type="PROSITE" id="PS00086">
    <property type="entry name" value="CYTOCHROME_P450"/>
    <property type="match status" value="1"/>
</dbReference>
<dbReference type="CDD" id="cd11041">
    <property type="entry name" value="CYP503A1-like"/>
    <property type="match status" value="1"/>
</dbReference>
<evidence type="ECO:0000256" key="3">
    <source>
        <dbReference type="ARBA" id="ARBA00022723"/>
    </source>
</evidence>
<dbReference type="PANTHER" id="PTHR46206">
    <property type="entry name" value="CYTOCHROME P450"/>
    <property type="match status" value="1"/>
</dbReference>
<proteinExistence type="inferred from homology"/>
<dbReference type="SUPFAM" id="SSF48264">
    <property type="entry name" value="Cytochrome P450"/>
    <property type="match status" value="1"/>
</dbReference>
<name>A0AAW0QRZ9_9PEZI</name>
<dbReference type="AlphaFoldDB" id="A0AAW0QRZ9"/>
<keyword evidence="4 8" id="KW-0560">Oxidoreductase</keyword>
<evidence type="ECO:0000256" key="7">
    <source>
        <dbReference type="PIRSR" id="PIRSR602403-1"/>
    </source>
</evidence>
<evidence type="ECO:0000256" key="4">
    <source>
        <dbReference type="ARBA" id="ARBA00023002"/>
    </source>
</evidence>
<evidence type="ECO:0000256" key="1">
    <source>
        <dbReference type="ARBA" id="ARBA00001971"/>
    </source>
</evidence>
<dbReference type="GO" id="GO:0016705">
    <property type="term" value="F:oxidoreductase activity, acting on paired donors, with incorporation or reduction of molecular oxygen"/>
    <property type="evidence" value="ECO:0007669"/>
    <property type="project" value="InterPro"/>
</dbReference>
<sequence>MTLFVKVTERFELHLLVTKTTGKPFTVRWWAREFLILPPRYLHALNGADCHNLSFYRTISDAFFLHTSVGDLYDSKATVEVVTKGLNPRLPRLMPIVEAELDYALDAELSGDPDGDTPTAQSFFNSIVHRITSRVLIGEELCRDERFIQLSREFVKSIFVTGLLITKLPLGPLRGWLAYPLASWHRRKLARCTTILQPMLRRRIQQDEQHRHSTKPSESRLEKLDATEWALALLPPGSEVDTQRLAQELMQNLWAGSSSPSGLATDVMFQLLLEPRYKTMIVEEARDALKHGERWTEATLNRLRLLERFIYELTPYLTRLVTCSRTVLNKPYIFPDGLTLPVGTRFGFPTMAMQNDADAGLDVLHVTDSDVGLKNATTMSAENLTFGYGTHFCPGRFFAIRLVKIVVVTLLLRYDIEWVGQITERPKPIFIEGQFIPNQTQRIRIRKRVSPGA</sequence>
<keyword evidence="7 8" id="KW-0349">Heme</keyword>
<dbReference type="Proteomes" id="UP001392437">
    <property type="component" value="Unassembled WGS sequence"/>
</dbReference>
<evidence type="ECO:0000313" key="9">
    <source>
        <dbReference type="EMBL" id="KAK8105173.1"/>
    </source>
</evidence>
<comment type="cofactor">
    <cofactor evidence="1 7">
        <name>heme</name>
        <dbReference type="ChEBI" id="CHEBI:30413"/>
    </cofactor>
</comment>
<feature type="binding site" description="axial binding residue" evidence="7">
    <location>
        <position position="393"/>
    </location>
    <ligand>
        <name>heme</name>
        <dbReference type="ChEBI" id="CHEBI:30413"/>
    </ligand>
    <ligandPart>
        <name>Fe</name>
        <dbReference type="ChEBI" id="CHEBI:18248"/>
    </ligandPart>
</feature>
<dbReference type="InterPro" id="IPR017972">
    <property type="entry name" value="Cyt_P450_CS"/>
</dbReference>
<dbReference type="InterPro" id="IPR001128">
    <property type="entry name" value="Cyt_P450"/>
</dbReference>
<dbReference type="EMBL" id="JAQQWP010000008">
    <property type="protein sequence ID" value="KAK8105173.1"/>
    <property type="molecule type" value="Genomic_DNA"/>
</dbReference>
<comment type="caution">
    <text evidence="9">The sequence shown here is derived from an EMBL/GenBank/DDBJ whole genome shotgun (WGS) entry which is preliminary data.</text>
</comment>
<comment type="similarity">
    <text evidence="2 8">Belongs to the cytochrome P450 family.</text>
</comment>
<keyword evidence="6 8" id="KW-0503">Monooxygenase</keyword>
<dbReference type="GO" id="GO:0005506">
    <property type="term" value="F:iron ion binding"/>
    <property type="evidence" value="ECO:0007669"/>
    <property type="project" value="InterPro"/>
</dbReference>
<evidence type="ECO:0000256" key="6">
    <source>
        <dbReference type="ARBA" id="ARBA00023033"/>
    </source>
</evidence>
<protein>
    <submittedName>
        <fullName evidence="9">Cytochrome p450 protein</fullName>
    </submittedName>
</protein>
<dbReference type="Gene3D" id="1.10.630.10">
    <property type="entry name" value="Cytochrome P450"/>
    <property type="match status" value="1"/>
</dbReference>
<evidence type="ECO:0000256" key="5">
    <source>
        <dbReference type="ARBA" id="ARBA00023004"/>
    </source>
</evidence>
<evidence type="ECO:0000256" key="2">
    <source>
        <dbReference type="ARBA" id="ARBA00010617"/>
    </source>
</evidence>
<keyword evidence="10" id="KW-1185">Reference proteome</keyword>
<gene>
    <name evidence="9" type="ORF">PG999_008532</name>
</gene>
<dbReference type="InterPro" id="IPR036396">
    <property type="entry name" value="Cyt_P450_sf"/>
</dbReference>
<keyword evidence="5 7" id="KW-0408">Iron</keyword>
<organism evidence="9 10">
    <name type="scientific">Apiospora kogelbergensis</name>
    <dbReference type="NCBI Taxonomy" id="1337665"/>
    <lineage>
        <taxon>Eukaryota</taxon>
        <taxon>Fungi</taxon>
        <taxon>Dikarya</taxon>
        <taxon>Ascomycota</taxon>
        <taxon>Pezizomycotina</taxon>
        <taxon>Sordariomycetes</taxon>
        <taxon>Xylariomycetidae</taxon>
        <taxon>Amphisphaeriales</taxon>
        <taxon>Apiosporaceae</taxon>
        <taxon>Apiospora</taxon>
    </lineage>
</organism>
<evidence type="ECO:0000313" key="10">
    <source>
        <dbReference type="Proteomes" id="UP001392437"/>
    </source>
</evidence>